<evidence type="ECO:0000313" key="2">
    <source>
        <dbReference type="Proteomes" id="UP000688137"/>
    </source>
</evidence>
<keyword evidence="2" id="KW-1185">Reference proteome</keyword>
<sequence length="125" mass="15438">MFIYVQQTYAFKILGFKNTNKLTDPIQAKHSKMLFQNQTITYKKLQIQQLIYESLQLYVSLQIINFFSASNIRYKIYIRQMQDKKQYFLNQSKRNREQYQRDKNLMGRKIHFYFHKATYFYNCIL</sequence>
<accession>A0A8S1QQR2</accession>
<proteinExistence type="predicted"/>
<gene>
    <name evidence="1" type="ORF">PPRIM_AZ9-3.1.T2130003</name>
</gene>
<protein>
    <submittedName>
        <fullName evidence="1">Uncharacterized protein</fullName>
    </submittedName>
</protein>
<comment type="caution">
    <text evidence="1">The sequence shown here is derived from an EMBL/GenBank/DDBJ whole genome shotgun (WGS) entry which is preliminary data.</text>
</comment>
<dbReference type="Proteomes" id="UP000688137">
    <property type="component" value="Unassembled WGS sequence"/>
</dbReference>
<organism evidence="1 2">
    <name type="scientific">Paramecium primaurelia</name>
    <dbReference type="NCBI Taxonomy" id="5886"/>
    <lineage>
        <taxon>Eukaryota</taxon>
        <taxon>Sar</taxon>
        <taxon>Alveolata</taxon>
        <taxon>Ciliophora</taxon>
        <taxon>Intramacronucleata</taxon>
        <taxon>Oligohymenophorea</taxon>
        <taxon>Peniculida</taxon>
        <taxon>Parameciidae</taxon>
        <taxon>Paramecium</taxon>
    </lineage>
</organism>
<reference evidence="1" key="1">
    <citation type="submission" date="2021-01" db="EMBL/GenBank/DDBJ databases">
        <authorList>
            <consortium name="Genoscope - CEA"/>
            <person name="William W."/>
        </authorList>
    </citation>
    <scope>NUCLEOTIDE SEQUENCE</scope>
</reference>
<name>A0A8S1QQR2_PARPR</name>
<dbReference type="EMBL" id="CAJJDM010000222">
    <property type="protein sequence ID" value="CAD8117851.1"/>
    <property type="molecule type" value="Genomic_DNA"/>
</dbReference>
<evidence type="ECO:0000313" key="1">
    <source>
        <dbReference type="EMBL" id="CAD8117851.1"/>
    </source>
</evidence>
<dbReference type="AlphaFoldDB" id="A0A8S1QQR2"/>